<protein>
    <submittedName>
        <fullName evidence="1">F-box protein At2g27310-like</fullName>
    </submittedName>
</protein>
<organism evidence="1">
    <name type="scientific">Tanacetum cinerariifolium</name>
    <name type="common">Dalmatian daisy</name>
    <name type="synonym">Chrysanthemum cinerariifolium</name>
    <dbReference type="NCBI Taxonomy" id="118510"/>
    <lineage>
        <taxon>Eukaryota</taxon>
        <taxon>Viridiplantae</taxon>
        <taxon>Streptophyta</taxon>
        <taxon>Embryophyta</taxon>
        <taxon>Tracheophyta</taxon>
        <taxon>Spermatophyta</taxon>
        <taxon>Magnoliopsida</taxon>
        <taxon>eudicotyledons</taxon>
        <taxon>Gunneridae</taxon>
        <taxon>Pentapetalae</taxon>
        <taxon>asterids</taxon>
        <taxon>campanulids</taxon>
        <taxon>Asterales</taxon>
        <taxon>Asteraceae</taxon>
        <taxon>Asteroideae</taxon>
        <taxon>Anthemideae</taxon>
        <taxon>Anthemidinae</taxon>
        <taxon>Tanacetum</taxon>
    </lineage>
</organism>
<comment type="caution">
    <text evidence="1">The sequence shown here is derived from an EMBL/GenBank/DDBJ whole genome shotgun (WGS) entry which is preliminary data.</text>
</comment>
<dbReference type="PANTHER" id="PTHR33736:SF34">
    <property type="entry name" value="F-BOX-LIKE DOMAIN SUPERFAMILY PROTEIN"/>
    <property type="match status" value="1"/>
</dbReference>
<dbReference type="EMBL" id="BKCJ010011048">
    <property type="protein sequence ID" value="GEU94322.1"/>
    <property type="molecule type" value="Genomic_DNA"/>
</dbReference>
<sequence length="285" mass="31631">MATSLTDINLNIIQTHILPRLDGPSLTNTSAVSSELQSLCSDYDLWSPISKSTWPSITDPRVDNIISTFPGGHHSFYKDSFGALFTEVSHSNRSCSLSSSSQQPQPDCCLTELILVVDIRYKDDIIYSKVEVAPKSNLFASKPLPRISSCIDLKVDLFTGPDQATLSHFKESVTLNWIIIHPTLKRSGNVSSIKPVSVSKDWMTNDIVVQYTTVLPGPDSNEMVQCRISVVIGVEFHVKQVILVIQDLNSCLLDGRDFMVTVEGAIIGKHNVRRKLVDDETRLRS</sequence>
<accession>A0A6L2PBU3</accession>
<dbReference type="InterPro" id="IPR036047">
    <property type="entry name" value="F-box-like_dom_sf"/>
</dbReference>
<dbReference type="AlphaFoldDB" id="A0A6L2PBU3"/>
<name>A0A6L2PBU3_TANCI</name>
<gene>
    <name evidence="1" type="ORF">Tci_066300</name>
</gene>
<dbReference type="PANTHER" id="PTHR33736">
    <property type="entry name" value="F-BOX PROTEIN-RELATED"/>
    <property type="match status" value="1"/>
</dbReference>
<dbReference type="InterPro" id="IPR045283">
    <property type="entry name" value="AT3G44326-like"/>
</dbReference>
<reference evidence="1" key="1">
    <citation type="journal article" date="2019" name="Sci. Rep.">
        <title>Draft genome of Tanacetum cinerariifolium, the natural source of mosquito coil.</title>
        <authorList>
            <person name="Yamashiro T."/>
            <person name="Shiraishi A."/>
            <person name="Satake H."/>
            <person name="Nakayama K."/>
        </authorList>
    </citation>
    <scope>NUCLEOTIDE SEQUENCE</scope>
</reference>
<evidence type="ECO:0000313" key="1">
    <source>
        <dbReference type="EMBL" id="GEU94322.1"/>
    </source>
</evidence>
<proteinExistence type="predicted"/>
<dbReference type="SUPFAM" id="SSF81383">
    <property type="entry name" value="F-box domain"/>
    <property type="match status" value="1"/>
</dbReference>